<dbReference type="EMBL" id="GL988047">
    <property type="protein sequence ID" value="EGS17407.1"/>
    <property type="molecule type" value="Genomic_DNA"/>
</dbReference>
<dbReference type="InterPro" id="IPR013536">
    <property type="entry name" value="WLM_dom"/>
</dbReference>
<dbReference type="STRING" id="759272.G0SGR8"/>
<dbReference type="AlphaFoldDB" id="G0SGR8"/>
<dbReference type="PANTHER" id="PTHR46063:SF1">
    <property type="entry name" value="KELCH DOMAIN-CONTAINING PROTEIN 4"/>
    <property type="match status" value="1"/>
</dbReference>
<dbReference type="KEGG" id="cthr:CTHT_0067320"/>
<feature type="compositionally biased region" description="Acidic residues" evidence="1">
    <location>
        <begin position="517"/>
        <end position="548"/>
    </location>
</feature>
<accession>G0SGR8</accession>
<dbReference type="PROSITE" id="PS51397">
    <property type="entry name" value="WLM"/>
    <property type="match status" value="1"/>
</dbReference>
<evidence type="ECO:0000259" key="2">
    <source>
        <dbReference type="PROSITE" id="PS51397"/>
    </source>
</evidence>
<feature type="compositionally biased region" description="Basic and acidic residues" evidence="1">
    <location>
        <begin position="589"/>
        <end position="604"/>
    </location>
</feature>
<feature type="region of interest" description="Disordered" evidence="1">
    <location>
        <begin position="940"/>
        <end position="974"/>
    </location>
</feature>
<feature type="compositionally biased region" description="Basic and acidic residues" evidence="1">
    <location>
        <begin position="1"/>
        <end position="26"/>
    </location>
</feature>
<reference evidence="3 4" key="1">
    <citation type="journal article" date="2011" name="Cell">
        <title>Insight into structure and assembly of the nuclear pore complex by utilizing the genome of a eukaryotic thermophile.</title>
        <authorList>
            <person name="Amlacher S."/>
            <person name="Sarges P."/>
            <person name="Flemming D."/>
            <person name="van Noort V."/>
            <person name="Kunze R."/>
            <person name="Devos D.P."/>
            <person name="Arumugam M."/>
            <person name="Bork P."/>
            <person name="Hurt E."/>
        </authorList>
    </citation>
    <scope>NUCLEOTIDE SEQUENCE [LARGE SCALE GENOMIC DNA]</scope>
    <source>
        <strain evidence="4">DSM 1495 / CBS 144.50 / IMI 039719</strain>
    </source>
</reference>
<dbReference type="eggNOG" id="KOG4842">
    <property type="taxonomic scope" value="Eukaryota"/>
</dbReference>
<proteinExistence type="predicted"/>
<dbReference type="Pfam" id="PF13422">
    <property type="entry name" value="DUF4110"/>
    <property type="match status" value="1"/>
</dbReference>
<dbReference type="OrthoDB" id="4447at2759"/>
<evidence type="ECO:0000313" key="4">
    <source>
        <dbReference type="Proteomes" id="UP000008066"/>
    </source>
</evidence>
<evidence type="ECO:0000313" key="3">
    <source>
        <dbReference type="EMBL" id="EGS17407.1"/>
    </source>
</evidence>
<dbReference type="InterPro" id="IPR015915">
    <property type="entry name" value="Kelch-typ_b-propeller"/>
</dbReference>
<dbReference type="SUPFAM" id="SSF117281">
    <property type="entry name" value="Kelch motif"/>
    <property type="match status" value="1"/>
</dbReference>
<dbReference type="GeneID" id="18260770"/>
<feature type="compositionally biased region" description="Basic and acidic residues" evidence="1">
    <location>
        <begin position="437"/>
        <end position="448"/>
    </location>
</feature>
<name>G0SGR8_CHATD</name>
<feature type="region of interest" description="Disordered" evidence="1">
    <location>
        <begin position="1"/>
        <end position="45"/>
    </location>
</feature>
<dbReference type="InterPro" id="IPR052588">
    <property type="entry name" value="Kelch_domain_protein"/>
</dbReference>
<keyword evidence="4" id="KW-1185">Reference proteome</keyword>
<feature type="region of interest" description="Disordered" evidence="1">
    <location>
        <begin position="307"/>
        <end position="339"/>
    </location>
</feature>
<dbReference type="Gene3D" id="3.30.2010.10">
    <property type="entry name" value="Metalloproteases ('zincins'), catalytic domain"/>
    <property type="match status" value="1"/>
</dbReference>
<dbReference type="PANTHER" id="PTHR46063">
    <property type="entry name" value="KELCH DOMAIN-CONTAINING PROTEIN"/>
    <property type="match status" value="1"/>
</dbReference>
<feature type="region of interest" description="Disordered" evidence="1">
    <location>
        <begin position="517"/>
        <end position="604"/>
    </location>
</feature>
<feature type="compositionally biased region" description="Acidic residues" evidence="1">
    <location>
        <begin position="953"/>
        <end position="974"/>
    </location>
</feature>
<feature type="region of interest" description="Disordered" evidence="1">
    <location>
        <begin position="1034"/>
        <end position="1073"/>
    </location>
</feature>
<gene>
    <name evidence="3" type="ORF">CTHT_0067320</name>
</gene>
<dbReference type="RefSeq" id="XP_006697025.1">
    <property type="nucleotide sequence ID" value="XM_006696962.1"/>
</dbReference>
<protein>
    <recommendedName>
        <fullName evidence="2">WLM domain-containing protein</fullName>
    </recommendedName>
</protein>
<sequence length="1170" mass="131958">MAKDKKKSEGKKAKAAEKKLKAEKKAEKKNKKLTSKRAADDSSDAEDIDIDAVLEEYKKQQEQFHKITETVLSEPPRARAAATLLANPANANQLLLFGGEYFNGSVATFFNDLLVYYIDRDEWRSITSPNAPLPRSGHAWTRGGNQANAVYLFGGEFSSPKQGTFYHYNDFWKLDPTTKEWTRLEPKGKTPPARSGHRMTYFKQYIILFGGFQDTANQTKYLNDLWIYDTNNFVWYSPALPQAMIKPEPRSSFTLLPHEQGAVLYGGYSRVKATTSTNRQGQQQKGAQRNVMKPMVHTDCFFLRITPPPAEAPSGTPPTVRWERRKKPANAPNPPRAGATMAYHKGRGILFGGVHDVEESEEGMESEFFNTLFVWNVERNRFFQLQLKKPRTQNQGMQKAVGGRRARAKENEEELLRQLAALRAGVGIDEGDEMEVDEGKKEEGEEKKKKVVREMPVSMELPHPRFNAQLAVQDDVLYIYGGTFEKGDREFTFDDMYAIDLGRLDGCKEIFKREVEDWVASDDEEDEEDERDEEMDEDEDEEDVEMADEEPKQQLYTPSKRKKKQEEGAAAEASVAPAVPAEEEETEEAEKPVDDGLPHPRPFESRRDFFQRTCNEWQDILIKQHLPAQGIDPSTLTIKEIKAKAFELSEEKWWDCREEIMALEEEQEAAGIGEVVSLADRGEGHGGHAGGRRRMPIGIQRLNAKRSQPNDRIVFIKPLPGPDEEIARDFLERIAAQCVPIMRHHHLTITTLEEHEPNREFVGRNFNAGEVIQLVLKSPYNPQAWLPFDYVQMVMMHELAHCKHMNHSRAFWAVRNQFASEMRELWAKGYTGEGIWGRGRGLGTGEFERNVVGAGEQLPEHLCGGMYVSRPKRKRRVLSWKERKERRILKKFGEGGQVLGEDEGVRKRLEKKSVAAKPRVANSVRGRELRAAAALARFEQQKKEEEKKREVITIEDDEDEEEEGSETESGEEYADAIDINGKVLLDSKGGRMVRVCEDEDLDDADANNELEELRNLGRRPKPSDQKPSALFAQKQEARQPKPLPTPMSTIPKAPPPSLPSAANVSNPLSTPSTQTSISVYTNVTTALNANGSRITNNTAKSSNSTCPICSFSNEPGSATCSVCAHVLDTRRIPDAWACTSVMCRDSQYRNAGDCGVCGVCGERKPKGGSV</sequence>
<feature type="compositionally biased region" description="Low complexity" evidence="1">
    <location>
        <begin position="568"/>
        <end position="580"/>
    </location>
</feature>
<organism evidence="4">
    <name type="scientific">Chaetomium thermophilum (strain DSM 1495 / CBS 144.50 / IMI 039719)</name>
    <name type="common">Thermochaetoides thermophila</name>
    <dbReference type="NCBI Taxonomy" id="759272"/>
    <lineage>
        <taxon>Eukaryota</taxon>
        <taxon>Fungi</taxon>
        <taxon>Dikarya</taxon>
        <taxon>Ascomycota</taxon>
        <taxon>Pezizomycotina</taxon>
        <taxon>Sordariomycetes</taxon>
        <taxon>Sordariomycetidae</taxon>
        <taxon>Sordariales</taxon>
        <taxon>Chaetomiaceae</taxon>
        <taxon>Thermochaetoides</taxon>
    </lineage>
</organism>
<dbReference type="InterPro" id="IPR025183">
    <property type="entry name" value="DUF4110"/>
</dbReference>
<dbReference type="Pfam" id="PF24681">
    <property type="entry name" value="Kelch_KLHDC2_KLHL20_DRC7"/>
    <property type="match status" value="1"/>
</dbReference>
<dbReference type="Gene3D" id="2.120.10.80">
    <property type="entry name" value="Kelch-type beta propeller"/>
    <property type="match status" value="2"/>
</dbReference>
<feature type="region of interest" description="Disordered" evidence="1">
    <location>
        <begin position="432"/>
        <end position="451"/>
    </location>
</feature>
<dbReference type="Proteomes" id="UP000008066">
    <property type="component" value="Unassembled WGS sequence"/>
</dbReference>
<dbReference type="eggNOG" id="KOG1230">
    <property type="taxonomic scope" value="Eukaryota"/>
</dbReference>
<feature type="compositionally biased region" description="Basic and acidic residues" evidence="1">
    <location>
        <begin position="940"/>
        <end position="952"/>
    </location>
</feature>
<evidence type="ECO:0000256" key="1">
    <source>
        <dbReference type="SAM" id="MobiDB-lite"/>
    </source>
</evidence>
<feature type="domain" description="WLM" evidence="2">
    <location>
        <begin position="704"/>
        <end position="939"/>
    </location>
</feature>
<dbReference type="CDD" id="cd07344">
    <property type="entry name" value="M48_yhfN_like"/>
    <property type="match status" value="1"/>
</dbReference>
<dbReference type="Pfam" id="PF08325">
    <property type="entry name" value="WLM"/>
    <property type="match status" value="1"/>
</dbReference>
<dbReference type="HOGENOM" id="CLU_273848_0_0_1"/>